<dbReference type="InterPro" id="IPR017871">
    <property type="entry name" value="ABC_transporter-like_CS"/>
</dbReference>
<evidence type="ECO:0000313" key="12">
    <source>
        <dbReference type="Proteomes" id="UP000307968"/>
    </source>
</evidence>
<dbReference type="PANTHER" id="PTHR42788">
    <property type="entry name" value="TAURINE IMPORT ATP-BINDING PROTEIN-RELATED"/>
    <property type="match status" value="1"/>
</dbReference>
<evidence type="ECO:0000256" key="2">
    <source>
        <dbReference type="ARBA" id="ARBA00022448"/>
    </source>
</evidence>
<dbReference type="Proteomes" id="UP000307968">
    <property type="component" value="Chromosome"/>
</dbReference>
<keyword evidence="6 11" id="KW-0067">ATP-binding</keyword>
<sequence length="324" mass="35271">MSPAAGSITLDGRPVNGPARARVVFQHEGLLPWRNVADNVEFGLQLAGIGKAQRRAVAQDMLRRVGLAGYEQHSIWQLSGGMRQRVGIARALAADPRLLLLDEPFGALDAFTREQMQELLLNIWRDTGKQVLLITHDIEEAVFLASELLLLSPGPGQVVERLSLDFGRRYAAGEACRTIKSDSEFIARREYVLGQGLPTARGIIMSLHSTLKATVTPASPRRFTLPRRVWLSASTLLAVLALWWAVTALGLIDPLFLPAPQQVLRQLITIAGPQGFMDATLWQHLGASLGRILLALLAAVLIGIPVGIAMGAERHGARHPRPAD</sequence>
<feature type="transmembrane region" description="Helical" evidence="9">
    <location>
        <begin position="292"/>
        <end position="312"/>
    </location>
</feature>
<dbReference type="Gene3D" id="3.40.50.300">
    <property type="entry name" value="P-loop containing nucleotide triphosphate hydrolases"/>
    <property type="match status" value="1"/>
</dbReference>
<dbReference type="InterPro" id="IPR003439">
    <property type="entry name" value="ABC_transporter-like_ATP-bd"/>
</dbReference>
<accession>A0A4U9HUD2</accession>
<dbReference type="PROSITE" id="PS00211">
    <property type="entry name" value="ABC_TRANSPORTER_1"/>
    <property type="match status" value="1"/>
</dbReference>
<keyword evidence="3" id="KW-1003">Cell membrane</keyword>
<evidence type="ECO:0000259" key="10">
    <source>
        <dbReference type="PROSITE" id="PS50893"/>
    </source>
</evidence>
<dbReference type="GO" id="GO:0005524">
    <property type="term" value="F:ATP binding"/>
    <property type="evidence" value="ECO:0007669"/>
    <property type="project" value="UniProtKB-KW"/>
</dbReference>
<keyword evidence="9" id="KW-0812">Transmembrane</keyword>
<organism evidence="11 12">
    <name type="scientific">Serratia rubidaea</name>
    <name type="common">Serratia marinorubra</name>
    <dbReference type="NCBI Taxonomy" id="61652"/>
    <lineage>
        <taxon>Bacteria</taxon>
        <taxon>Pseudomonadati</taxon>
        <taxon>Pseudomonadota</taxon>
        <taxon>Gammaproteobacteria</taxon>
        <taxon>Enterobacterales</taxon>
        <taxon>Yersiniaceae</taxon>
        <taxon>Serratia</taxon>
    </lineage>
</organism>
<comment type="similarity">
    <text evidence="1">Belongs to the ABC transporter superfamily.</text>
</comment>
<dbReference type="AlphaFoldDB" id="A0A4U9HUD2"/>
<keyword evidence="9" id="KW-1133">Transmembrane helix</keyword>
<protein>
    <submittedName>
        <fullName evidence="11">Bicarbonate transport ATP-binding protein CmpD</fullName>
        <ecNumber evidence="11">3.6.3.-</ecNumber>
    </submittedName>
</protein>
<evidence type="ECO:0000256" key="4">
    <source>
        <dbReference type="ARBA" id="ARBA00022519"/>
    </source>
</evidence>
<gene>
    <name evidence="11" type="primary">cmpD</name>
    <name evidence="11" type="ORF">NCTC12971_05450</name>
</gene>
<feature type="domain" description="ABC transporter" evidence="10">
    <location>
        <begin position="1"/>
        <end position="178"/>
    </location>
</feature>
<reference evidence="11 12" key="1">
    <citation type="submission" date="2019-05" db="EMBL/GenBank/DDBJ databases">
        <authorList>
            <consortium name="Pathogen Informatics"/>
        </authorList>
    </citation>
    <scope>NUCLEOTIDE SEQUENCE [LARGE SCALE GENOMIC DNA]</scope>
    <source>
        <strain evidence="11 12">NCTC12971</strain>
    </source>
</reference>
<keyword evidence="11" id="KW-0378">Hydrolase</keyword>
<dbReference type="PROSITE" id="PS50893">
    <property type="entry name" value="ABC_TRANSPORTER_2"/>
    <property type="match status" value="1"/>
</dbReference>
<dbReference type="Pfam" id="PF00005">
    <property type="entry name" value="ABC_tran"/>
    <property type="match status" value="1"/>
</dbReference>
<dbReference type="EMBL" id="LR590463">
    <property type="protein sequence ID" value="VTP68097.1"/>
    <property type="molecule type" value="Genomic_DNA"/>
</dbReference>
<evidence type="ECO:0000256" key="6">
    <source>
        <dbReference type="ARBA" id="ARBA00022840"/>
    </source>
</evidence>
<dbReference type="PANTHER" id="PTHR42788:SF18">
    <property type="entry name" value="TAURINE IMPORT ATP-BINDING PROTEIN TAUB"/>
    <property type="match status" value="1"/>
</dbReference>
<dbReference type="InterPro" id="IPR050166">
    <property type="entry name" value="ABC_transporter_ATP-bind"/>
</dbReference>
<dbReference type="InterPro" id="IPR027417">
    <property type="entry name" value="P-loop_NTPase"/>
</dbReference>
<keyword evidence="5" id="KW-0547">Nucleotide-binding</keyword>
<evidence type="ECO:0000256" key="3">
    <source>
        <dbReference type="ARBA" id="ARBA00022475"/>
    </source>
</evidence>
<evidence type="ECO:0000256" key="7">
    <source>
        <dbReference type="ARBA" id="ARBA00022967"/>
    </source>
</evidence>
<proteinExistence type="inferred from homology"/>
<feature type="transmembrane region" description="Helical" evidence="9">
    <location>
        <begin position="229"/>
        <end position="252"/>
    </location>
</feature>
<dbReference type="EC" id="3.6.3.-" evidence="11"/>
<evidence type="ECO:0000256" key="9">
    <source>
        <dbReference type="SAM" id="Phobius"/>
    </source>
</evidence>
<keyword evidence="2" id="KW-0813">Transport</keyword>
<evidence type="ECO:0000256" key="8">
    <source>
        <dbReference type="ARBA" id="ARBA00023136"/>
    </source>
</evidence>
<dbReference type="GO" id="GO:0016887">
    <property type="term" value="F:ATP hydrolysis activity"/>
    <property type="evidence" value="ECO:0007669"/>
    <property type="project" value="InterPro"/>
</dbReference>
<keyword evidence="7" id="KW-1278">Translocase</keyword>
<keyword evidence="4" id="KW-0997">Cell inner membrane</keyword>
<name>A0A4U9HUD2_SERRU</name>
<evidence type="ECO:0000313" key="11">
    <source>
        <dbReference type="EMBL" id="VTP68097.1"/>
    </source>
</evidence>
<evidence type="ECO:0000256" key="1">
    <source>
        <dbReference type="ARBA" id="ARBA00005417"/>
    </source>
</evidence>
<keyword evidence="8 9" id="KW-0472">Membrane</keyword>
<dbReference type="SUPFAM" id="SSF52540">
    <property type="entry name" value="P-loop containing nucleoside triphosphate hydrolases"/>
    <property type="match status" value="1"/>
</dbReference>
<evidence type="ECO:0000256" key="5">
    <source>
        <dbReference type="ARBA" id="ARBA00022741"/>
    </source>
</evidence>